<dbReference type="Pfam" id="PF04935">
    <property type="entry name" value="SURF6"/>
    <property type="match status" value="1"/>
</dbReference>
<dbReference type="GO" id="GO:0042273">
    <property type="term" value="P:ribosomal large subunit biogenesis"/>
    <property type="evidence" value="ECO:0007669"/>
    <property type="project" value="TreeGrafter"/>
</dbReference>
<evidence type="ECO:0000256" key="3">
    <source>
        <dbReference type="ARBA" id="ARBA00023242"/>
    </source>
</evidence>
<name>A0A1B6C4J6_9HEMI</name>
<feature type="region of interest" description="Disordered" evidence="4">
    <location>
        <begin position="353"/>
        <end position="430"/>
    </location>
</feature>
<reference evidence="6" key="1">
    <citation type="submission" date="2015-12" db="EMBL/GenBank/DDBJ databases">
        <title>De novo transcriptome assembly of four potential Pierce s Disease insect vectors from Arizona vineyards.</title>
        <authorList>
            <person name="Tassone E.E."/>
        </authorList>
    </citation>
    <scope>NUCLEOTIDE SEQUENCE</scope>
</reference>
<sequence length="430" mass="50013">MAKKPVNHNTNPQNTIETEALPSLKKNKVVNKILRAGKEERLKIIESDIIKNYAFWLDMRKGLMNDYFTNEKNEGEFVNGTEKIFGKHKFKNHQLSKNKNTEGLNGVKLKKKSINNTSKRPFPKTLEGLEKEFEELKGKTLSYHDKLRKKGLYSRIIKKKRKGERMKLKDINKNNLVGKKGDKIKIKPVKHIFNNEGKVVSSKFDFTDSETPKTVVINKKSSGNKVKLNQANKRLNSESNENNEFQSKKLKTEEIVKISSMTSQESNFENQKQEFKSPFEPIFNKEGKMVFSKFEFNDETIKRNKNKRENNPKKVLGKLKERENNLKELEESGNVNKAKEIKEKDKWTAALKKASGEKVKDDQELLKKSLRKEKNKKLKSKKKWEGRMANVQQSKQEKQQKRSANISARKSEKKKKKIKKAIKKGRYAPS</sequence>
<dbReference type="GO" id="GO:0005730">
    <property type="term" value="C:nucleolus"/>
    <property type="evidence" value="ECO:0007669"/>
    <property type="project" value="TreeGrafter"/>
</dbReference>
<accession>A0A1B6C4J6</accession>
<dbReference type="InterPro" id="IPR007019">
    <property type="entry name" value="SURF6"/>
</dbReference>
<protein>
    <recommendedName>
        <fullName evidence="5">Ribosomal RNA-processing protein 14/surfeit locus protein 6 C-terminal domain-containing protein</fullName>
    </recommendedName>
</protein>
<organism evidence="6">
    <name type="scientific">Clastoptera arizonana</name>
    <name type="common">Arizona spittle bug</name>
    <dbReference type="NCBI Taxonomy" id="38151"/>
    <lineage>
        <taxon>Eukaryota</taxon>
        <taxon>Metazoa</taxon>
        <taxon>Ecdysozoa</taxon>
        <taxon>Arthropoda</taxon>
        <taxon>Hexapoda</taxon>
        <taxon>Insecta</taxon>
        <taxon>Pterygota</taxon>
        <taxon>Neoptera</taxon>
        <taxon>Paraneoptera</taxon>
        <taxon>Hemiptera</taxon>
        <taxon>Auchenorrhyncha</taxon>
        <taxon>Cercopoidea</taxon>
        <taxon>Clastopteridae</taxon>
        <taxon>Clastoptera</taxon>
    </lineage>
</organism>
<feature type="compositionally biased region" description="Basic residues" evidence="4">
    <location>
        <begin position="368"/>
        <end position="384"/>
    </location>
</feature>
<evidence type="ECO:0000256" key="2">
    <source>
        <dbReference type="ARBA" id="ARBA00005904"/>
    </source>
</evidence>
<dbReference type="GO" id="GO:0003677">
    <property type="term" value="F:DNA binding"/>
    <property type="evidence" value="ECO:0007669"/>
    <property type="project" value="TreeGrafter"/>
</dbReference>
<dbReference type="EMBL" id="GEDC01022181">
    <property type="protein sequence ID" value="JAS15117.1"/>
    <property type="molecule type" value="Transcribed_RNA"/>
</dbReference>
<evidence type="ECO:0000313" key="8">
    <source>
        <dbReference type="EMBL" id="JAS31578.1"/>
    </source>
</evidence>
<keyword evidence="3" id="KW-0539">Nucleus</keyword>
<dbReference type="InterPro" id="IPR029190">
    <property type="entry name" value="Rrp14/SURF6_C"/>
</dbReference>
<evidence type="ECO:0000256" key="4">
    <source>
        <dbReference type="SAM" id="MobiDB-lite"/>
    </source>
</evidence>
<dbReference type="AlphaFoldDB" id="A0A1B6C4J6"/>
<dbReference type="PANTHER" id="PTHR14369">
    <property type="entry name" value="SURFEIT LOCUS PROTEIN 6"/>
    <property type="match status" value="1"/>
</dbReference>
<dbReference type="EMBL" id="GEDC01028885">
    <property type="protein sequence ID" value="JAS08413.1"/>
    <property type="molecule type" value="Transcribed_RNA"/>
</dbReference>
<evidence type="ECO:0000313" key="6">
    <source>
        <dbReference type="EMBL" id="JAS08413.1"/>
    </source>
</evidence>
<evidence type="ECO:0000313" key="7">
    <source>
        <dbReference type="EMBL" id="JAS15117.1"/>
    </source>
</evidence>
<proteinExistence type="inferred from homology"/>
<comment type="similarity">
    <text evidence="2">Belongs to the SURF6 family.</text>
</comment>
<feature type="domain" description="Ribosomal RNA-processing protein 14/surfeit locus protein 6 C-terminal" evidence="5">
    <location>
        <begin position="231"/>
        <end position="418"/>
    </location>
</feature>
<evidence type="ECO:0000256" key="1">
    <source>
        <dbReference type="ARBA" id="ARBA00004123"/>
    </source>
</evidence>
<feature type="compositionally biased region" description="Basic residues" evidence="4">
    <location>
        <begin position="411"/>
        <end position="430"/>
    </location>
</feature>
<gene>
    <name evidence="6" type="ORF">g.16182</name>
    <name evidence="7" type="ORF">g.16185</name>
    <name evidence="8" type="ORF">g.16188</name>
</gene>
<dbReference type="PANTHER" id="PTHR14369:SF0">
    <property type="entry name" value="SURFEIT LOCUS PROTEIN 6"/>
    <property type="match status" value="1"/>
</dbReference>
<dbReference type="GO" id="GO:0003723">
    <property type="term" value="F:RNA binding"/>
    <property type="evidence" value="ECO:0007669"/>
    <property type="project" value="TreeGrafter"/>
</dbReference>
<feature type="compositionally biased region" description="Basic and acidic residues" evidence="4">
    <location>
        <begin position="354"/>
        <end position="367"/>
    </location>
</feature>
<comment type="subcellular location">
    <subcellularLocation>
        <location evidence="1">Nucleus</location>
    </subcellularLocation>
</comment>
<dbReference type="EMBL" id="GEDC01005720">
    <property type="protein sequence ID" value="JAS31578.1"/>
    <property type="molecule type" value="Transcribed_RNA"/>
</dbReference>
<evidence type="ECO:0000259" key="5">
    <source>
        <dbReference type="Pfam" id="PF04935"/>
    </source>
</evidence>
<dbReference type="GO" id="GO:0042274">
    <property type="term" value="P:ribosomal small subunit biogenesis"/>
    <property type="evidence" value="ECO:0007669"/>
    <property type="project" value="TreeGrafter"/>
</dbReference>